<dbReference type="Proteomes" id="UP000308760">
    <property type="component" value="Unassembled WGS sequence"/>
</dbReference>
<keyword evidence="2" id="KW-1185">Reference proteome</keyword>
<dbReference type="Gene3D" id="1.10.3210.10">
    <property type="entry name" value="Hypothetical protein af1432"/>
    <property type="match status" value="1"/>
</dbReference>
<reference evidence="2" key="1">
    <citation type="submission" date="2019-04" db="EMBL/GenBank/DDBJ databases">
        <title>Nocardioides xinjiangensis sp. nov.</title>
        <authorList>
            <person name="Liu S."/>
        </authorList>
    </citation>
    <scope>NUCLEOTIDE SEQUENCE [LARGE SCALE GENOMIC DNA]</scope>
    <source>
        <strain evidence="2">18</strain>
    </source>
</reference>
<accession>A0A4S8QAL8</accession>
<dbReference type="OrthoDB" id="3218248at2"/>
<evidence type="ECO:0000313" key="2">
    <source>
        <dbReference type="Proteomes" id="UP000308760"/>
    </source>
</evidence>
<organism evidence="1 2">
    <name type="scientific">Glycomyces buryatensis</name>
    <dbReference type="NCBI Taxonomy" id="2570927"/>
    <lineage>
        <taxon>Bacteria</taxon>
        <taxon>Bacillati</taxon>
        <taxon>Actinomycetota</taxon>
        <taxon>Actinomycetes</taxon>
        <taxon>Glycomycetales</taxon>
        <taxon>Glycomycetaceae</taxon>
        <taxon>Glycomyces</taxon>
    </lineage>
</organism>
<gene>
    <name evidence="1" type="ORF">FAB82_11965</name>
</gene>
<evidence type="ECO:0000313" key="1">
    <source>
        <dbReference type="EMBL" id="THV41378.1"/>
    </source>
</evidence>
<comment type="caution">
    <text evidence="1">The sequence shown here is derived from an EMBL/GenBank/DDBJ whole genome shotgun (WGS) entry which is preliminary data.</text>
</comment>
<dbReference type="RefSeq" id="WP_136534776.1">
    <property type="nucleotide sequence ID" value="NZ_STGY01000045.1"/>
</dbReference>
<name>A0A4S8QAL8_9ACTN</name>
<dbReference type="AlphaFoldDB" id="A0A4S8QAL8"/>
<sequence>MTILAPPRHPLIEDALTCARNWCAGHEIDAAPALRHAVAVAVVLGRYHPETEPDITAAVLMHDSPEFAPPTLDLDAFLTIQFSPETNRIVRALQHLHDTMGADTEPEVAEDDSATLQAACADKIVAISSMLRRSRTADSPSEFWSARTAFTGILGYFDRFTELAAQGGEGDMAERLRALLVKVRAEANG</sequence>
<reference evidence="1 2" key="2">
    <citation type="submission" date="2019-05" db="EMBL/GenBank/DDBJ databases">
        <title>Glycomyces buryatensis sp. nov.</title>
        <authorList>
            <person name="Nikitina E."/>
        </authorList>
    </citation>
    <scope>NUCLEOTIDE SEQUENCE [LARGE SCALE GENOMIC DNA]</scope>
    <source>
        <strain evidence="1 2">18</strain>
    </source>
</reference>
<evidence type="ECO:0008006" key="3">
    <source>
        <dbReference type="Google" id="ProtNLM"/>
    </source>
</evidence>
<dbReference type="EMBL" id="STGY01000045">
    <property type="protein sequence ID" value="THV41378.1"/>
    <property type="molecule type" value="Genomic_DNA"/>
</dbReference>
<protein>
    <recommendedName>
        <fullName evidence="3">HD domain-containing protein</fullName>
    </recommendedName>
</protein>
<proteinExistence type="predicted"/>